<reference evidence="1 2" key="1">
    <citation type="submission" date="2020-09" db="EMBL/GenBank/DDBJ databases">
        <title>Investigation of environmental microbe.</title>
        <authorList>
            <person name="Ou Y."/>
            <person name="Kang Q."/>
        </authorList>
    </citation>
    <scope>NUCLEOTIDE SEQUENCE [LARGE SCALE GENOMIC DNA]</scope>
    <source>
        <strain evidence="1 2">KJZ-9</strain>
    </source>
</reference>
<dbReference type="RefSeq" id="WP_190616918.1">
    <property type="nucleotide sequence ID" value="NZ_CP061538.1"/>
</dbReference>
<protein>
    <submittedName>
        <fullName evidence="1">DUF885 domain-containing protein</fullName>
    </submittedName>
</protein>
<evidence type="ECO:0000313" key="1">
    <source>
        <dbReference type="EMBL" id="QNV39399.1"/>
    </source>
</evidence>
<name>A0A7H2BIA3_9MICC</name>
<dbReference type="Pfam" id="PF05960">
    <property type="entry name" value="DUF885"/>
    <property type="match status" value="1"/>
</dbReference>
<proteinExistence type="predicted"/>
<dbReference type="PANTHER" id="PTHR33361:SF2">
    <property type="entry name" value="DUF885 DOMAIN-CONTAINING PROTEIN"/>
    <property type="match status" value="1"/>
</dbReference>
<accession>A0A7H2BIA3</accession>
<dbReference type="KEGG" id="rama:IDM48_08355"/>
<dbReference type="EMBL" id="CP061538">
    <property type="protein sequence ID" value="QNV39399.1"/>
    <property type="molecule type" value="Genomic_DNA"/>
</dbReference>
<dbReference type="PANTHER" id="PTHR33361">
    <property type="entry name" value="GLR0591 PROTEIN"/>
    <property type="match status" value="1"/>
</dbReference>
<dbReference type="Proteomes" id="UP000516421">
    <property type="component" value="Chromosome"/>
</dbReference>
<dbReference type="InterPro" id="IPR010281">
    <property type="entry name" value="DUF885"/>
</dbReference>
<keyword evidence="2" id="KW-1185">Reference proteome</keyword>
<evidence type="ECO:0000313" key="2">
    <source>
        <dbReference type="Proteomes" id="UP000516421"/>
    </source>
</evidence>
<dbReference type="AlphaFoldDB" id="A0A7H2BIA3"/>
<sequence length="576" mass="64390">MTKFSTLPAIYREERTSTAIDAIANEFYEKQLELDPEWATLAGRTGRESEYGDYSPAGRLQRITLIRQTLEKLRHAAPVDDVDRVTLDAMNERLGLEVELFEAGLGDWELNNIESPVQNIRAIFDQMKRETPQDWKNIAARLHNVDGATAGFIQSLDAAREKGNISPRRQIDIVLEQISAYTTEGGFFDEVAAEVAAAAPEHADFATEGATRAKAGYEELSTYLKDTLYPQAGEQDAVGEKRYSLYSRQFLGSVVDLDETYRWGVEELDRIIAEQKATAEEIKPGATIEEAKKILDADPERTLHGTDALRQWMQTLSDSAVEALGRKYFVIEGAMRELECMIAPTQEGGIYYTAPSPDFERPGRMWWSVPEGEDTFGTWQETSTVYHEGVPGHHLQSAVAAAMAETMNQWRANAVWVSGHGEGWALYAERLMEELGFLSDAGDRMGMLDAQRMRAARVVFDIGLHCGKEIPSRWVEELGLEPGIWDADSGFAFLKANLDLSPGQLRFEFLRYLGWPGQAPSYKIGQRIWEQLRDEARAAGTAGEDDRDFHTRALKLGSMGLDSLRRALSMDAPGAN</sequence>
<organism evidence="1 2">
    <name type="scientific">Rothia amarae</name>
    <dbReference type="NCBI Taxonomy" id="169480"/>
    <lineage>
        <taxon>Bacteria</taxon>
        <taxon>Bacillati</taxon>
        <taxon>Actinomycetota</taxon>
        <taxon>Actinomycetes</taxon>
        <taxon>Micrococcales</taxon>
        <taxon>Micrococcaceae</taxon>
        <taxon>Rothia</taxon>
    </lineage>
</organism>
<gene>
    <name evidence="1" type="ORF">IDM48_08355</name>
</gene>